<dbReference type="Proteomes" id="UP000184304">
    <property type="component" value="Unassembled WGS sequence"/>
</dbReference>
<dbReference type="VEuPathDB" id="FungiDB:ASPTUDRAFT_191657"/>
<dbReference type="AlphaFoldDB" id="A0A1L9N1R2"/>
<protein>
    <recommendedName>
        <fullName evidence="3">Aminoglycoside phosphotransferase domain-containing protein</fullName>
    </recommendedName>
</protein>
<proteinExistence type="predicted"/>
<reference evidence="2" key="1">
    <citation type="journal article" date="2017" name="Genome Biol.">
        <title>Comparative genomics reveals high biological diversity and specific adaptations in the industrially and medically important fungal genus Aspergillus.</title>
        <authorList>
            <person name="de Vries R.P."/>
            <person name="Riley R."/>
            <person name="Wiebenga A."/>
            <person name="Aguilar-Osorio G."/>
            <person name="Amillis S."/>
            <person name="Uchima C.A."/>
            <person name="Anderluh G."/>
            <person name="Asadollahi M."/>
            <person name="Askin M."/>
            <person name="Barry K."/>
            <person name="Battaglia E."/>
            <person name="Bayram O."/>
            <person name="Benocci T."/>
            <person name="Braus-Stromeyer S.A."/>
            <person name="Caldana C."/>
            <person name="Canovas D."/>
            <person name="Cerqueira G.C."/>
            <person name="Chen F."/>
            <person name="Chen W."/>
            <person name="Choi C."/>
            <person name="Clum A."/>
            <person name="Dos Santos R.A."/>
            <person name="Damasio A.R."/>
            <person name="Diallinas G."/>
            <person name="Emri T."/>
            <person name="Fekete E."/>
            <person name="Flipphi M."/>
            <person name="Freyberg S."/>
            <person name="Gallo A."/>
            <person name="Gournas C."/>
            <person name="Habgood R."/>
            <person name="Hainaut M."/>
            <person name="Harispe M.L."/>
            <person name="Henrissat B."/>
            <person name="Hilden K.S."/>
            <person name="Hope R."/>
            <person name="Hossain A."/>
            <person name="Karabika E."/>
            <person name="Karaffa L."/>
            <person name="Karanyi Z."/>
            <person name="Krasevec N."/>
            <person name="Kuo A."/>
            <person name="Kusch H."/>
            <person name="LaButti K."/>
            <person name="Lagendijk E.L."/>
            <person name="Lapidus A."/>
            <person name="Levasseur A."/>
            <person name="Lindquist E."/>
            <person name="Lipzen A."/>
            <person name="Logrieco A.F."/>
            <person name="MacCabe A."/>
            <person name="Maekelae M.R."/>
            <person name="Malavazi I."/>
            <person name="Melin P."/>
            <person name="Meyer V."/>
            <person name="Mielnichuk N."/>
            <person name="Miskei M."/>
            <person name="Molnar A.P."/>
            <person name="Mule G."/>
            <person name="Ngan C.Y."/>
            <person name="Orejas M."/>
            <person name="Orosz E."/>
            <person name="Ouedraogo J.P."/>
            <person name="Overkamp K.M."/>
            <person name="Park H.-S."/>
            <person name="Perrone G."/>
            <person name="Piumi F."/>
            <person name="Punt P.J."/>
            <person name="Ram A.F."/>
            <person name="Ramon A."/>
            <person name="Rauscher S."/>
            <person name="Record E."/>
            <person name="Riano-Pachon D.M."/>
            <person name="Robert V."/>
            <person name="Roehrig J."/>
            <person name="Ruller R."/>
            <person name="Salamov A."/>
            <person name="Salih N.S."/>
            <person name="Samson R.A."/>
            <person name="Sandor E."/>
            <person name="Sanguinetti M."/>
            <person name="Schuetze T."/>
            <person name="Sepcic K."/>
            <person name="Shelest E."/>
            <person name="Sherlock G."/>
            <person name="Sophianopoulou V."/>
            <person name="Squina F.M."/>
            <person name="Sun H."/>
            <person name="Susca A."/>
            <person name="Todd R.B."/>
            <person name="Tsang A."/>
            <person name="Unkles S.E."/>
            <person name="van de Wiele N."/>
            <person name="van Rossen-Uffink D."/>
            <person name="Oliveira J.V."/>
            <person name="Vesth T.C."/>
            <person name="Visser J."/>
            <person name="Yu J.-H."/>
            <person name="Zhou M."/>
            <person name="Andersen M.R."/>
            <person name="Archer D.B."/>
            <person name="Baker S.E."/>
            <person name="Benoit I."/>
            <person name="Brakhage A.A."/>
            <person name="Braus G.H."/>
            <person name="Fischer R."/>
            <person name="Frisvad J.C."/>
            <person name="Goldman G.H."/>
            <person name="Houbraken J."/>
            <person name="Oakley B."/>
            <person name="Pocsi I."/>
            <person name="Scazzocchio C."/>
            <person name="Seiboth B."/>
            <person name="vanKuyk P.A."/>
            <person name="Wortman J."/>
            <person name="Dyer P.S."/>
            <person name="Grigoriev I.V."/>
        </authorList>
    </citation>
    <scope>NUCLEOTIDE SEQUENCE [LARGE SCALE GENOMIC DNA]</scope>
    <source>
        <strain evidence="2">CBS 134.48</strain>
    </source>
</reference>
<evidence type="ECO:0000313" key="2">
    <source>
        <dbReference type="Proteomes" id="UP000184304"/>
    </source>
</evidence>
<evidence type="ECO:0000313" key="1">
    <source>
        <dbReference type="EMBL" id="OJI83200.1"/>
    </source>
</evidence>
<accession>A0A1L9N1R2</accession>
<sequence length="150" mass="17358">MTPDYTRPVHTVTTNQRVTPVSAVPGANSRWLWGKAHGFLYHFSRCYFYVFRTYFDPHIIQLQFGLVLEWTNRTSVEEVIAMQMARAAGIPVPRVVNCREHVTPNLTREVSILMTRLPGFTLMNSDELLEVAYEGPWLEELKTCAHTMRE</sequence>
<name>A0A1L9N1R2_ASPTC</name>
<dbReference type="OrthoDB" id="2906425at2759"/>
<dbReference type="EMBL" id="KV878204">
    <property type="protein sequence ID" value="OJI83200.1"/>
    <property type="molecule type" value="Genomic_DNA"/>
</dbReference>
<dbReference type="OMA" id="CAHTMRE"/>
<evidence type="ECO:0008006" key="3">
    <source>
        <dbReference type="Google" id="ProtNLM"/>
    </source>
</evidence>
<gene>
    <name evidence="1" type="ORF">ASPTUDRAFT_191657</name>
</gene>
<organism evidence="1 2">
    <name type="scientific">Aspergillus tubingensis (strain CBS 134.48)</name>
    <dbReference type="NCBI Taxonomy" id="767770"/>
    <lineage>
        <taxon>Eukaryota</taxon>
        <taxon>Fungi</taxon>
        <taxon>Dikarya</taxon>
        <taxon>Ascomycota</taxon>
        <taxon>Pezizomycotina</taxon>
        <taxon>Eurotiomycetes</taxon>
        <taxon>Eurotiomycetidae</taxon>
        <taxon>Eurotiales</taxon>
        <taxon>Aspergillaceae</taxon>
        <taxon>Aspergillus</taxon>
        <taxon>Aspergillus subgen. Circumdati</taxon>
    </lineage>
</organism>
<dbReference type="STRING" id="767770.A0A1L9N1R2"/>
<keyword evidence="2" id="KW-1185">Reference proteome</keyword>